<gene>
    <name evidence="1" type="ORF">g.44845</name>
</gene>
<feature type="non-terminal residue" evidence="1">
    <location>
        <position position="102"/>
    </location>
</feature>
<evidence type="ECO:0000313" key="1">
    <source>
        <dbReference type="EMBL" id="JAS55553.1"/>
    </source>
</evidence>
<accession>A0A1B6FZS1</accession>
<name>A0A1B6FZS1_9HEMI</name>
<organism evidence="1">
    <name type="scientific">Cuerna arida</name>
    <dbReference type="NCBI Taxonomy" id="1464854"/>
    <lineage>
        <taxon>Eukaryota</taxon>
        <taxon>Metazoa</taxon>
        <taxon>Ecdysozoa</taxon>
        <taxon>Arthropoda</taxon>
        <taxon>Hexapoda</taxon>
        <taxon>Insecta</taxon>
        <taxon>Pterygota</taxon>
        <taxon>Neoptera</taxon>
        <taxon>Paraneoptera</taxon>
        <taxon>Hemiptera</taxon>
        <taxon>Auchenorrhyncha</taxon>
        <taxon>Membracoidea</taxon>
        <taxon>Cicadellidae</taxon>
        <taxon>Cicadellinae</taxon>
        <taxon>Proconiini</taxon>
        <taxon>Cuerna</taxon>
    </lineage>
</organism>
<evidence type="ECO:0008006" key="2">
    <source>
        <dbReference type="Google" id="ProtNLM"/>
    </source>
</evidence>
<proteinExistence type="predicted"/>
<dbReference type="Gene3D" id="1.10.8.10">
    <property type="entry name" value="DNA helicase RuvA subunit, C-terminal domain"/>
    <property type="match status" value="1"/>
</dbReference>
<dbReference type="InterPro" id="IPR009060">
    <property type="entry name" value="UBA-like_sf"/>
</dbReference>
<sequence>DVGDGFVEKCLKSMNFDSEKVIDALLKNKLPENLRTIDRQLIRIPNDTNISSSNNVITDLPKKTEELDTKTVLDDKSRVKNLKGFYKQYMYSETNATYDDDN</sequence>
<reference evidence="1" key="1">
    <citation type="submission" date="2015-11" db="EMBL/GenBank/DDBJ databases">
        <title>De novo transcriptome assembly of four potential Pierce s Disease insect vectors from Arizona vineyards.</title>
        <authorList>
            <person name="Tassone E.E."/>
        </authorList>
    </citation>
    <scope>NUCLEOTIDE SEQUENCE</scope>
</reference>
<feature type="non-terminal residue" evidence="1">
    <location>
        <position position="1"/>
    </location>
</feature>
<dbReference type="AlphaFoldDB" id="A0A1B6FZS1"/>
<dbReference type="EMBL" id="GECZ01014216">
    <property type="protein sequence ID" value="JAS55553.1"/>
    <property type="molecule type" value="Transcribed_RNA"/>
</dbReference>
<dbReference type="SUPFAM" id="SSF46934">
    <property type="entry name" value="UBA-like"/>
    <property type="match status" value="1"/>
</dbReference>
<protein>
    <recommendedName>
        <fullName evidence="2">UBA domain-containing protein</fullName>
    </recommendedName>
</protein>